<dbReference type="Proteomes" id="UP000525623">
    <property type="component" value="Unassembled WGS sequence"/>
</dbReference>
<evidence type="ECO:0000313" key="1">
    <source>
        <dbReference type="EMBL" id="MBB2181202.1"/>
    </source>
</evidence>
<dbReference type="RefSeq" id="WP_182968926.1">
    <property type="nucleotide sequence ID" value="NZ_BAABGC010000005.1"/>
</dbReference>
<protein>
    <submittedName>
        <fullName evidence="1">Uncharacterized protein</fullName>
    </submittedName>
</protein>
<reference evidence="1 2" key="1">
    <citation type="submission" date="2020-04" db="EMBL/GenBank/DDBJ databases">
        <title>Description of novel Gluconacetobacter.</title>
        <authorList>
            <person name="Sombolestani A."/>
        </authorList>
    </citation>
    <scope>NUCLEOTIDE SEQUENCE [LARGE SCALE GENOMIC DNA]</scope>
    <source>
        <strain evidence="1 2">LMG 27725</strain>
    </source>
</reference>
<evidence type="ECO:0000313" key="2">
    <source>
        <dbReference type="Proteomes" id="UP000525623"/>
    </source>
</evidence>
<organism evidence="1 2">
    <name type="scientific">Gluconacetobacter tumulicola</name>
    <dbReference type="NCBI Taxonomy" id="1017177"/>
    <lineage>
        <taxon>Bacteria</taxon>
        <taxon>Pseudomonadati</taxon>
        <taxon>Pseudomonadota</taxon>
        <taxon>Alphaproteobacteria</taxon>
        <taxon>Acetobacterales</taxon>
        <taxon>Acetobacteraceae</taxon>
        <taxon>Gluconacetobacter</taxon>
    </lineage>
</organism>
<dbReference type="InterPro" id="IPR011050">
    <property type="entry name" value="Pectin_lyase_fold/virulence"/>
</dbReference>
<name>A0A7W4JHM3_9PROT</name>
<keyword evidence="2" id="KW-1185">Reference proteome</keyword>
<dbReference type="SUPFAM" id="SSF51126">
    <property type="entry name" value="Pectin lyase-like"/>
    <property type="match status" value="1"/>
</dbReference>
<gene>
    <name evidence="1" type="ORF">HLH29_18980</name>
</gene>
<comment type="caution">
    <text evidence="1">The sequence shown here is derived from an EMBL/GenBank/DDBJ whole genome shotgun (WGS) entry which is preliminary data.</text>
</comment>
<accession>A0A7W4JHM3</accession>
<proteinExistence type="predicted"/>
<sequence length="607" mass="64609">MAIPPTARYAMVASIAAAVTTMVMDHLPNRTSHQKMGHPVNTVNVPTMATASDMKVGATNGQTQDLMRMGSKSGMDLTASAHSRNYLDVKDFGTTLNGSDDDATAFAAAKRNAKDGQNIVIPSGATMEVNLSAIPQGGNGKNNIWWLYGRTLANGSPLYAFGSDTVVSSINGGFWLHRENNKTGQGPVMRVDASFSSNGDVGTATQENCNVGPYNFSGEGVWCHQVIMNTRAQSGNQIADSASAFRNALSTQMWGRYTEARDETGLSSDKAGAMVGHEEDLYANDKDPDNVRILQQNMIQSYISSGFAERVGIGHLWGRNDDKAYFGTVAQVKVPWDTAGFDTSLAGPLVVTETLTDAATQGATTLSVKTTRNGISVGQLATGTGLSSETRVTAITDTSVTLSTGITQALAPGSTVTFTSDAPAYRLGNGQFVSFLSDNSIRLYANGSSHNFNTQIDGIVRLVLDTHGQLALSGDGIGNALPIGGNYVDALNTTRTTLSGNPVLMRTGQKIGWERSRTVTTGWSGSQLTDYYGSTAIRQINSSGNEILNGTVYPKNGSILPDMTKSEVLAIHHPQEGLMVNDSDDHIPVIYENGSWYPMRLGTALRK</sequence>
<dbReference type="EMBL" id="JABEQL010000049">
    <property type="protein sequence ID" value="MBB2181202.1"/>
    <property type="molecule type" value="Genomic_DNA"/>
</dbReference>
<dbReference type="AlphaFoldDB" id="A0A7W4JHM3"/>